<reference evidence="8" key="1">
    <citation type="submission" date="2015-08" db="EMBL/GenBank/DDBJ databases">
        <authorList>
            <person name="Babu N.S."/>
            <person name="Beckwith C.J."/>
            <person name="Beseler K.G."/>
            <person name="Brison A."/>
            <person name="Carone J.V."/>
            <person name="Caskin T.P."/>
            <person name="Diamond M."/>
            <person name="Durham M.E."/>
            <person name="Foxe J.M."/>
            <person name="Go M."/>
            <person name="Henderson B.A."/>
            <person name="Jones I.B."/>
            <person name="McGettigan J.A."/>
            <person name="Micheletti S.J."/>
            <person name="Nasrallah M.E."/>
            <person name="Ortiz D."/>
            <person name="Piller C.R."/>
            <person name="Privatt S.R."/>
            <person name="Schneider S.L."/>
            <person name="Sharp S."/>
            <person name="Smith T.C."/>
            <person name="Stanton J.D."/>
            <person name="Ullery H.E."/>
            <person name="Wilson R.J."/>
            <person name="Serrano M.G."/>
            <person name="Buck G."/>
            <person name="Lee V."/>
            <person name="Wang Y."/>
            <person name="Carvalho R."/>
            <person name="Voegtly L."/>
            <person name="Shi R."/>
            <person name="Duckworth R."/>
            <person name="Johnson A."/>
            <person name="Loviza R."/>
            <person name="Walstead R."/>
            <person name="Shah Z."/>
            <person name="Kiflezghi M."/>
            <person name="Wade K."/>
            <person name="Ball S.L."/>
            <person name="Bradley K.W."/>
            <person name="Asai D.J."/>
            <person name="Bowman C.A."/>
            <person name="Russell D.A."/>
            <person name="Pope W.H."/>
            <person name="Jacobs-Sera D."/>
            <person name="Hendrix R.W."/>
            <person name="Hatfull G.F."/>
        </authorList>
    </citation>
    <scope>NUCLEOTIDE SEQUENCE</scope>
</reference>
<sequence>MRSLWSLFILLSLPCLSWALHGPDELAELLPEDLLDFYGTLTREQERIMDAAMNGNDGDEDGFLGYIAKRDPELGQRAVHVFKGFIDKLSALKPTAQQFYLTLFNGLLRNLTSDANEGQLKAFTNEILLQWIGLKRSSRKNLATHFPTVAHVLNSQKLREYAELNF</sequence>
<evidence type="ECO:0000313" key="8">
    <source>
        <dbReference type="EMBL" id="AOC59159.1"/>
    </source>
</evidence>
<comment type="similarity">
    <text evidence="2">Belongs to the fatty-acid and retinol-binding protein (FARBP) family.</text>
</comment>
<evidence type="ECO:0000256" key="7">
    <source>
        <dbReference type="SAM" id="SignalP"/>
    </source>
</evidence>
<dbReference type="Pfam" id="PF05823">
    <property type="entry name" value="Gp-FAR-1"/>
    <property type="match status" value="1"/>
</dbReference>
<proteinExistence type="evidence at transcript level"/>
<evidence type="ECO:0000256" key="3">
    <source>
        <dbReference type="ARBA" id="ARBA00022525"/>
    </source>
</evidence>
<dbReference type="InterPro" id="IPR008632">
    <property type="entry name" value="Gp-FAR-1"/>
</dbReference>
<comment type="subcellular location">
    <subcellularLocation>
        <location evidence="1">Secreted</location>
    </subcellularLocation>
</comment>
<organism evidence="8">
    <name type="scientific">Aphelenchoides besseyi</name>
    <dbReference type="NCBI Taxonomy" id="269767"/>
    <lineage>
        <taxon>Eukaryota</taxon>
        <taxon>Metazoa</taxon>
        <taxon>Ecdysozoa</taxon>
        <taxon>Nematoda</taxon>
        <taxon>Chromadorea</taxon>
        <taxon>Rhabditida</taxon>
        <taxon>Tylenchina</taxon>
        <taxon>Tylenchomorpha</taxon>
        <taxon>Aphelenchoidea</taxon>
        <taxon>Aphelenchoididae</taxon>
        <taxon>Aphelenchoides</taxon>
    </lineage>
</organism>
<name>A0A1S5RME5_9BILA</name>
<dbReference type="SMR" id="A0A1S5RME5"/>
<protein>
    <submittedName>
        <fullName evidence="8">Fatty-acid and retinol-binding protein 3</fullName>
    </submittedName>
</protein>
<evidence type="ECO:0000256" key="2">
    <source>
        <dbReference type="ARBA" id="ARBA00006648"/>
    </source>
</evidence>
<dbReference type="EMBL" id="KT387727">
    <property type="protein sequence ID" value="AOC59159.1"/>
    <property type="molecule type" value="mRNA"/>
</dbReference>
<dbReference type="GO" id="GO:0008289">
    <property type="term" value="F:lipid binding"/>
    <property type="evidence" value="ECO:0007669"/>
    <property type="project" value="UniProtKB-KW"/>
</dbReference>
<evidence type="ECO:0000256" key="6">
    <source>
        <dbReference type="ARBA" id="ARBA00023121"/>
    </source>
</evidence>
<evidence type="ECO:0000256" key="1">
    <source>
        <dbReference type="ARBA" id="ARBA00004613"/>
    </source>
</evidence>
<keyword evidence="3" id="KW-0964">Secreted</keyword>
<evidence type="ECO:0000256" key="4">
    <source>
        <dbReference type="ARBA" id="ARBA00022729"/>
    </source>
</evidence>
<dbReference type="Gene3D" id="1.20.120.1100">
    <property type="match status" value="1"/>
</dbReference>
<keyword evidence="6" id="KW-0446">Lipid-binding</keyword>
<keyword evidence="5" id="KW-0175">Coiled coil</keyword>
<accession>A0A1S5RME5</accession>
<evidence type="ECO:0000256" key="5">
    <source>
        <dbReference type="ARBA" id="ARBA00023054"/>
    </source>
</evidence>
<dbReference type="AlphaFoldDB" id="A0A1S5RME5"/>
<feature type="chain" id="PRO_5013181774" evidence="7">
    <location>
        <begin position="20"/>
        <end position="166"/>
    </location>
</feature>
<keyword evidence="4 7" id="KW-0732">Signal</keyword>
<gene>
    <name evidence="8" type="primary">far-3</name>
</gene>
<dbReference type="GO" id="GO:0005576">
    <property type="term" value="C:extracellular region"/>
    <property type="evidence" value="ECO:0007669"/>
    <property type="project" value="UniProtKB-SubCell"/>
</dbReference>
<feature type="signal peptide" evidence="7">
    <location>
        <begin position="1"/>
        <end position="19"/>
    </location>
</feature>